<dbReference type="SMART" id="SM00064">
    <property type="entry name" value="FYVE"/>
    <property type="match status" value="1"/>
</dbReference>
<feature type="compositionally biased region" description="Low complexity" evidence="5">
    <location>
        <begin position="48"/>
        <end position="83"/>
    </location>
</feature>
<reference evidence="7" key="1">
    <citation type="submission" date="2023-06" db="EMBL/GenBank/DDBJ databases">
        <title>Genome-scale phylogeny and comparative genomics of the fungal order Sordariales.</title>
        <authorList>
            <consortium name="Lawrence Berkeley National Laboratory"/>
            <person name="Hensen N."/>
            <person name="Bonometti L."/>
            <person name="Westerberg I."/>
            <person name="Brannstrom I.O."/>
            <person name="Guillou S."/>
            <person name="Cros-Aarteil S."/>
            <person name="Calhoun S."/>
            <person name="Haridas S."/>
            <person name="Kuo A."/>
            <person name="Mondo S."/>
            <person name="Pangilinan J."/>
            <person name="Riley R."/>
            <person name="LaButti K."/>
            <person name="Andreopoulos B."/>
            <person name="Lipzen A."/>
            <person name="Chen C."/>
            <person name="Yanf M."/>
            <person name="Daum C."/>
            <person name="Ng V."/>
            <person name="Clum A."/>
            <person name="Steindorff A."/>
            <person name="Ohm R."/>
            <person name="Martin F."/>
            <person name="Silar P."/>
            <person name="Natvig D."/>
            <person name="Lalanne C."/>
            <person name="Gautier V."/>
            <person name="Ament-velasquez S.L."/>
            <person name="Kruys A."/>
            <person name="Hutchinson M.I."/>
            <person name="Powell A.J."/>
            <person name="Barry K."/>
            <person name="Miller A.N."/>
            <person name="Grigoriev I.V."/>
            <person name="Debuchy R."/>
            <person name="Gladieux P."/>
            <person name="Thoren M.H."/>
            <person name="Johannesson H."/>
        </authorList>
    </citation>
    <scope>NUCLEOTIDE SEQUENCE</scope>
    <source>
        <strain evidence="7">SMH3187-1</strain>
    </source>
</reference>
<keyword evidence="3" id="KW-0862">Zinc</keyword>
<dbReference type="AlphaFoldDB" id="A0AA40BQD9"/>
<gene>
    <name evidence="7" type="ORF">B0T18DRAFT_433237</name>
</gene>
<evidence type="ECO:0000256" key="4">
    <source>
        <dbReference type="PROSITE-ProRule" id="PRU00091"/>
    </source>
</evidence>
<dbReference type="SUPFAM" id="SSF57903">
    <property type="entry name" value="FYVE/PHD zinc finger"/>
    <property type="match status" value="1"/>
</dbReference>
<keyword evidence="8" id="KW-1185">Reference proteome</keyword>
<dbReference type="GO" id="GO:0008270">
    <property type="term" value="F:zinc ion binding"/>
    <property type="evidence" value="ECO:0007669"/>
    <property type="project" value="UniProtKB-KW"/>
</dbReference>
<dbReference type="Proteomes" id="UP001172155">
    <property type="component" value="Unassembled WGS sequence"/>
</dbReference>
<dbReference type="InterPro" id="IPR011011">
    <property type="entry name" value="Znf_FYVE_PHD"/>
</dbReference>
<accession>A0AA40BQD9</accession>
<dbReference type="InterPro" id="IPR017455">
    <property type="entry name" value="Znf_FYVE-rel"/>
</dbReference>
<dbReference type="CDD" id="cd15760">
    <property type="entry name" value="FYVE_scVPS27p_like"/>
    <property type="match status" value="1"/>
</dbReference>
<sequence length="304" mass="33814">MAADFIMPRMADPQQQQQQQQQQQKQSLFYPPAQQYSQQLQHQPKYVQAPAATPFQTAPRRAATITPQISPLSTSGSTSPTSPKNRPPRPIYMPAVLRPTEFPSKAVPVSPKPEEAADADERTIRSNASFMSMGALGRLSRRSTDDSGKCVDETWNLDMFPKPSAAPTRAHWKPDNEAVMCEDATCKRYFSYFTRRHHCRKCGNIFCDDHSRFQVPLDQAAGFNPKGQMSRACAHCYGQFKAWRGRNLSVNAAAEGQPPGAASGCPVINSPASAISMGFPQQHTLQQRVEAAQSVPRDWNWSTF</sequence>
<evidence type="ECO:0000256" key="5">
    <source>
        <dbReference type="SAM" id="MobiDB-lite"/>
    </source>
</evidence>
<feature type="compositionally biased region" description="Low complexity" evidence="5">
    <location>
        <begin position="14"/>
        <end position="26"/>
    </location>
</feature>
<evidence type="ECO:0000313" key="7">
    <source>
        <dbReference type="EMBL" id="KAK0738431.1"/>
    </source>
</evidence>
<name>A0AA40BQD9_9PEZI</name>
<dbReference type="EMBL" id="JAUKUD010000007">
    <property type="protein sequence ID" value="KAK0738431.1"/>
    <property type="molecule type" value="Genomic_DNA"/>
</dbReference>
<proteinExistence type="predicted"/>
<evidence type="ECO:0000256" key="1">
    <source>
        <dbReference type="ARBA" id="ARBA00022723"/>
    </source>
</evidence>
<dbReference type="InterPro" id="IPR013083">
    <property type="entry name" value="Znf_RING/FYVE/PHD"/>
</dbReference>
<dbReference type="Gene3D" id="3.30.40.10">
    <property type="entry name" value="Zinc/RING finger domain, C3HC4 (zinc finger)"/>
    <property type="match status" value="1"/>
</dbReference>
<protein>
    <recommendedName>
        <fullName evidence="6">FYVE-type domain-containing protein</fullName>
    </recommendedName>
</protein>
<keyword evidence="2 4" id="KW-0863">Zinc-finger</keyword>
<comment type="caution">
    <text evidence="7">The sequence shown here is derived from an EMBL/GenBank/DDBJ whole genome shotgun (WGS) entry which is preliminary data.</text>
</comment>
<dbReference type="PANTHER" id="PTHR23164:SF30">
    <property type="entry name" value="EARLY ENDOSOME ANTIGEN 1"/>
    <property type="match status" value="1"/>
</dbReference>
<feature type="domain" description="FYVE-type" evidence="6">
    <location>
        <begin position="186"/>
        <end position="241"/>
    </location>
</feature>
<organism evidence="7 8">
    <name type="scientific">Schizothecium vesticola</name>
    <dbReference type="NCBI Taxonomy" id="314040"/>
    <lineage>
        <taxon>Eukaryota</taxon>
        <taxon>Fungi</taxon>
        <taxon>Dikarya</taxon>
        <taxon>Ascomycota</taxon>
        <taxon>Pezizomycotina</taxon>
        <taxon>Sordariomycetes</taxon>
        <taxon>Sordariomycetidae</taxon>
        <taxon>Sordariales</taxon>
        <taxon>Schizotheciaceae</taxon>
        <taxon>Schizothecium</taxon>
    </lineage>
</organism>
<dbReference type="Pfam" id="PF01363">
    <property type="entry name" value="FYVE"/>
    <property type="match status" value="1"/>
</dbReference>
<evidence type="ECO:0000256" key="3">
    <source>
        <dbReference type="ARBA" id="ARBA00022833"/>
    </source>
</evidence>
<dbReference type="PROSITE" id="PS50178">
    <property type="entry name" value="ZF_FYVE"/>
    <property type="match status" value="1"/>
</dbReference>
<dbReference type="PANTHER" id="PTHR23164">
    <property type="entry name" value="EARLY ENDOSOME ANTIGEN 1"/>
    <property type="match status" value="1"/>
</dbReference>
<dbReference type="InterPro" id="IPR000306">
    <property type="entry name" value="Znf_FYVE"/>
</dbReference>
<keyword evidence="1" id="KW-0479">Metal-binding</keyword>
<evidence type="ECO:0000313" key="8">
    <source>
        <dbReference type="Proteomes" id="UP001172155"/>
    </source>
</evidence>
<evidence type="ECO:0000256" key="2">
    <source>
        <dbReference type="ARBA" id="ARBA00022771"/>
    </source>
</evidence>
<evidence type="ECO:0000259" key="6">
    <source>
        <dbReference type="PROSITE" id="PS50178"/>
    </source>
</evidence>
<feature type="region of interest" description="Disordered" evidence="5">
    <location>
        <begin position="1"/>
        <end position="90"/>
    </location>
</feature>